<dbReference type="AlphaFoldDB" id="A0A448YY02"/>
<proteinExistence type="predicted"/>
<dbReference type="EMBL" id="CAACVS010000036">
    <property type="protein sequence ID" value="VEU34681.1"/>
    <property type="molecule type" value="Genomic_DNA"/>
</dbReference>
<gene>
    <name evidence="2" type="ORF">PSNMU_V1.4_AUG-EV-PASAV3_0013930</name>
</gene>
<sequence>MGPAMSNIVNIALLSAALALVQGDAVVPVATDNENGCFAVCSKQFLLCFVGFQFESSAVEPAEKVCKETPIVRCVGELALPVDPGKHHVRQLGRIETTGGGREEFFAFRQGFPTVNLPGIFSRESVKVVVHRVLQCGREQYGASIRAGRFLGQHLEAYRPAHAVPEQVQRDFCLACFSESHGFDKRKRIIHGLLRLRKGLAVEIFDVLSVQREFHDADPGFR</sequence>
<evidence type="ECO:0000256" key="1">
    <source>
        <dbReference type="SAM" id="SignalP"/>
    </source>
</evidence>
<accession>A0A448YY02</accession>
<reference evidence="2 3" key="1">
    <citation type="submission" date="2019-01" db="EMBL/GenBank/DDBJ databases">
        <authorList>
            <person name="Ferrante I. M."/>
        </authorList>
    </citation>
    <scope>NUCLEOTIDE SEQUENCE [LARGE SCALE GENOMIC DNA]</scope>
    <source>
        <strain evidence="2 3">B856</strain>
    </source>
</reference>
<name>A0A448YY02_9STRA</name>
<evidence type="ECO:0000313" key="3">
    <source>
        <dbReference type="Proteomes" id="UP000291116"/>
    </source>
</evidence>
<protein>
    <recommendedName>
        <fullName evidence="4">Secreted protein</fullName>
    </recommendedName>
</protein>
<keyword evidence="1" id="KW-0732">Signal</keyword>
<feature type="chain" id="PRO_5019181989" description="Secreted protein" evidence="1">
    <location>
        <begin position="24"/>
        <end position="222"/>
    </location>
</feature>
<feature type="signal peptide" evidence="1">
    <location>
        <begin position="1"/>
        <end position="23"/>
    </location>
</feature>
<evidence type="ECO:0008006" key="4">
    <source>
        <dbReference type="Google" id="ProtNLM"/>
    </source>
</evidence>
<organism evidence="2 3">
    <name type="scientific">Pseudo-nitzschia multistriata</name>
    <dbReference type="NCBI Taxonomy" id="183589"/>
    <lineage>
        <taxon>Eukaryota</taxon>
        <taxon>Sar</taxon>
        <taxon>Stramenopiles</taxon>
        <taxon>Ochrophyta</taxon>
        <taxon>Bacillariophyta</taxon>
        <taxon>Bacillariophyceae</taxon>
        <taxon>Bacillariophycidae</taxon>
        <taxon>Bacillariales</taxon>
        <taxon>Bacillariaceae</taxon>
        <taxon>Pseudo-nitzschia</taxon>
    </lineage>
</organism>
<dbReference type="Proteomes" id="UP000291116">
    <property type="component" value="Unassembled WGS sequence"/>
</dbReference>
<evidence type="ECO:0000313" key="2">
    <source>
        <dbReference type="EMBL" id="VEU34681.1"/>
    </source>
</evidence>
<keyword evidence="3" id="KW-1185">Reference proteome</keyword>